<protein>
    <recommendedName>
        <fullName evidence="5">Enterobactin synthase component D</fullName>
    </recommendedName>
    <alternativeName>
        <fullName evidence="8">4'-phosphopantetheinyl transferase EntD</fullName>
    </alternativeName>
    <alternativeName>
        <fullName evidence="9">Enterochelin synthase D</fullName>
    </alternativeName>
</protein>
<keyword evidence="7" id="KW-0259">Enterobactin biosynthesis</keyword>
<dbReference type="UniPathway" id="UPA00017"/>
<comment type="function">
    <text evidence="1">Involved in the biosynthesis of the siderophore enterobactin (enterochelin), which is a macrocyclic trimeric lactone of N-(2,3-dihydroxybenzoyl)-serine. The serine trilactone serves as a scaffolding for the three catechol functionalities that provide hexadentate coordination for the tightly ligated iron(2+) atoms. Plays an essential role in the assembly of the enterobactin by catalyzing the transfer of the 4'-phosphopantetheine (Ppant) moiety from coenzyme A to the apo-domains of both EntB (ArCP domain) and EntF (PCP domain) to yield their holo-forms which make them competent for the activation of 2,3-dihydroxybenzoate (DHB) and L-serine, respectively.</text>
</comment>
<accession>A0A1H0WI22</accession>
<keyword evidence="6" id="KW-0808">Transferase</keyword>
<dbReference type="Pfam" id="PF01648">
    <property type="entry name" value="ACPS"/>
    <property type="match status" value="1"/>
</dbReference>
<reference evidence="17" key="1">
    <citation type="submission" date="2016-10" db="EMBL/GenBank/DDBJ databases">
        <authorList>
            <person name="Varghese N."/>
            <person name="Submissions S."/>
        </authorList>
    </citation>
    <scope>NUCLEOTIDE SEQUENCE [LARGE SCALE GENOMIC DNA]</scope>
    <source>
        <strain evidence="17">JCM 18416</strain>
    </source>
</reference>
<dbReference type="EMBL" id="FNJJ01000007">
    <property type="protein sequence ID" value="SDP90223.1"/>
    <property type="molecule type" value="Genomic_DNA"/>
</dbReference>
<evidence type="ECO:0000256" key="5">
    <source>
        <dbReference type="ARBA" id="ARBA00019087"/>
    </source>
</evidence>
<evidence type="ECO:0000313" key="17">
    <source>
        <dbReference type="Proteomes" id="UP000199460"/>
    </source>
</evidence>
<evidence type="ECO:0000259" key="15">
    <source>
        <dbReference type="Pfam" id="PF17837"/>
    </source>
</evidence>
<dbReference type="GeneID" id="300932082"/>
<evidence type="ECO:0000256" key="1">
    <source>
        <dbReference type="ARBA" id="ARBA00003937"/>
    </source>
</evidence>
<comment type="similarity">
    <text evidence="3">Belongs to the P-Pant transferase superfamily. EntD family.</text>
</comment>
<evidence type="ECO:0000256" key="11">
    <source>
        <dbReference type="ARBA" id="ARBA00049191"/>
    </source>
</evidence>
<dbReference type="InterPro" id="IPR041354">
    <property type="entry name" value="4PPT_N"/>
</dbReference>
<feature type="binding site" evidence="12">
    <location>
        <position position="122"/>
    </location>
    <ligand>
        <name>CoA</name>
        <dbReference type="ChEBI" id="CHEBI:57287"/>
    </ligand>
</feature>
<dbReference type="PRINTS" id="PR01399">
    <property type="entry name" value="ENTSNTHTASED"/>
</dbReference>
<dbReference type="PANTHER" id="PTHR38096:SF1">
    <property type="entry name" value="ENTEROBACTIN SYNTHASE COMPONENT D"/>
    <property type="match status" value="1"/>
</dbReference>
<feature type="binding site" evidence="12">
    <location>
        <position position="168"/>
    </location>
    <ligand>
        <name>CoA</name>
        <dbReference type="ChEBI" id="CHEBI:57287"/>
    </ligand>
</feature>
<dbReference type="GO" id="GO:0000287">
    <property type="term" value="F:magnesium ion binding"/>
    <property type="evidence" value="ECO:0007669"/>
    <property type="project" value="InterPro"/>
</dbReference>
<feature type="binding site" evidence="12">
    <location>
        <begin position="100"/>
        <end position="101"/>
    </location>
    <ligand>
        <name>CoA</name>
        <dbReference type="ChEBI" id="CHEBI:57287"/>
    </ligand>
</feature>
<dbReference type="RefSeq" id="WP_090431048.1">
    <property type="nucleotide sequence ID" value="NZ_FNJJ01000007.1"/>
</dbReference>
<dbReference type="GO" id="GO:0008897">
    <property type="term" value="F:holo-[acyl-carrier-protein] synthase activity"/>
    <property type="evidence" value="ECO:0007669"/>
    <property type="project" value="InterPro"/>
</dbReference>
<dbReference type="InterPro" id="IPR003542">
    <property type="entry name" value="Enbac_synth_compD-like"/>
</dbReference>
<feature type="domain" description="4'-phosphopantetheinyl transferase" evidence="14">
    <location>
        <begin position="119"/>
        <end position="215"/>
    </location>
</feature>
<feature type="binding site" evidence="12">
    <location>
        <position position="172"/>
    </location>
    <ligand>
        <name>CoA</name>
        <dbReference type="ChEBI" id="CHEBI:57287"/>
    </ligand>
</feature>
<keyword evidence="13" id="KW-0460">Magnesium</keyword>
<evidence type="ECO:0000256" key="4">
    <source>
        <dbReference type="ARBA" id="ARBA00011503"/>
    </source>
</evidence>
<evidence type="ECO:0000259" key="14">
    <source>
        <dbReference type="Pfam" id="PF01648"/>
    </source>
</evidence>
<comment type="cofactor">
    <cofactor evidence="13">
        <name>Mg(2+)</name>
        <dbReference type="ChEBI" id="CHEBI:18420"/>
    </cofactor>
</comment>
<evidence type="ECO:0000256" key="7">
    <source>
        <dbReference type="ARBA" id="ARBA00023191"/>
    </source>
</evidence>
<evidence type="ECO:0000256" key="13">
    <source>
        <dbReference type="PIRSR" id="PIRSR603542-2"/>
    </source>
</evidence>
<feature type="binding site" evidence="12">
    <location>
        <position position="64"/>
    </location>
    <ligand>
        <name>CoA</name>
        <dbReference type="ChEBI" id="CHEBI:57287"/>
    </ligand>
</feature>
<keyword evidence="13" id="KW-0479">Metal-binding</keyword>
<gene>
    <name evidence="16" type="ORF">SAMN05216213_10789</name>
</gene>
<dbReference type="OrthoDB" id="8210607at2"/>
<dbReference type="Proteomes" id="UP000199460">
    <property type="component" value="Unassembled WGS sequence"/>
</dbReference>
<dbReference type="GO" id="GO:0005886">
    <property type="term" value="C:plasma membrane"/>
    <property type="evidence" value="ECO:0007669"/>
    <property type="project" value="TreeGrafter"/>
</dbReference>
<comment type="catalytic activity">
    <reaction evidence="11">
        <text>apo-[peptidyl-carrier protein] + CoA = holo-[peptidyl-carrier protein] + adenosine 3',5'-bisphosphate + H(+)</text>
        <dbReference type="Rhea" id="RHEA:46228"/>
        <dbReference type="Rhea" id="RHEA-COMP:11479"/>
        <dbReference type="Rhea" id="RHEA-COMP:11480"/>
        <dbReference type="ChEBI" id="CHEBI:15378"/>
        <dbReference type="ChEBI" id="CHEBI:29999"/>
        <dbReference type="ChEBI" id="CHEBI:57287"/>
        <dbReference type="ChEBI" id="CHEBI:58343"/>
        <dbReference type="ChEBI" id="CHEBI:64479"/>
    </reaction>
</comment>
<evidence type="ECO:0000256" key="8">
    <source>
        <dbReference type="ARBA" id="ARBA00029894"/>
    </source>
</evidence>
<keyword evidence="17" id="KW-1185">Reference proteome</keyword>
<dbReference type="AlphaFoldDB" id="A0A1H0WI22"/>
<dbReference type="GO" id="GO:0009239">
    <property type="term" value="P:enterobactin biosynthetic process"/>
    <property type="evidence" value="ECO:0007669"/>
    <property type="project" value="UniProtKB-UniPathway"/>
</dbReference>
<dbReference type="GO" id="GO:0009366">
    <property type="term" value="C:enterobactin synthetase complex"/>
    <property type="evidence" value="ECO:0007669"/>
    <property type="project" value="InterPro"/>
</dbReference>
<comment type="pathway">
    <text evidence="2">Siderophore biosynthesis; enterobactin biosynthesis.</text>
</comment>
<proteinExistence type="inferred from homology"/>
<name>A0A1H0WI22_9GAMM</name>
<evidence type="ECO:0000256" key="6">
    <source>
        <dbReference type="ARBA" id="ARBA00022679"/>
    </source>
</evidence>
<dbReference type="InterPro" id="IPR008278">
    <property type="entry name" value="4-PPantetheinyl_Trfase_dom"/>
</dbReference>
<feature type="domain" description="4'-phosphopantetheinyl transferase N-terminal" evidence="15">
    <location>
        <begin position="53"/>
        <end position="111"/>
    </location>
</feature>
<evidence type="ECO:0000256" key="3">
    <source>
        <dbReference type="ARBA" id="ARBA00008342"/>
    </source>
</evidence>
<dbReference type="InterPro" id="IPR037143">
    <property type="entry name" value="4-PPantetheinyl_Trfase_dom_sf"/>
</dbReference>
<comment type="subunit">
    <text evidence="4">EntB, EntD, EntE, and EntF form a multienzyme complex called enterobactin synthase.</text>
</comment>
<dbReference type="Gene3D" id="3.90.470.20">
    <property type="entry name" value="4'-phosphopantetheinyl transferase domain"/>
    <property type="match status" value="1"/>
</dbReference>
<evidence type="ECO:0000313" key="16">
    <source>
        <dbReference type="EMBL" id="SDP90223.1"/>
    </source>
</evidence>
<dbReference type="SUPFAM" id="SSF56214">
    <property type="entry name" value="4'-phosphopantetheinyl transferase"/>
    <property type="match status" value="1"/>
</dbReference>
<organism evidence="16 17">
    <name type="scientific">Ectopseudomonas guguanensis</name>
    <dbReference type="NCBI Taxonomy" id="1198456"/>
    <lineage>
        <taxon>Bacteria</taxon>
        <taxon>Pseudomonadati</taxon>
        <taxon>Pseudomonadota</taxon>
        <taxon>Gammaproteobacteria</taxon>
        <taxon>Pseudomonadales</taxon>
        <taxon>Pseudomonadaceae</taxon>
        <taxon>Ectopseudomonas</taxon>
    </lineage>
</organism>
<dbReference type="PANTHER" id="PTHR38096">
    <property type="entry name" value="ENTEROBACTIN SYNTHASE COMPONENT D"/>
    <property type="match status" value="1"/>
</dbReference>
<feature type="binding site" evidence="12">
    <location>
        <position position="56"/>
    </location>
    <ligand>
        <name>CoA</name>
        <dbReference type="ChEBI" id="CHEBI:57287"/>
    </ligand>
</feature>
<dbReference type="Pfam" id="PF17837">
    <property type="entry name" value="4PPT_N"/>
    <property type="match status" value="1"/>
</dbReference>
<sequence>MNAYHPACCSPLDDHDPLPRPLAGAQLISTRFDPALLMEDDFARCAIAPVRGVAKRQAEYLAGRLCAREALRRVTGQPGVPAVGADRAPQWPSGVVGSITHGDNWAAALVAPDTRWRALGMDVERLLPAARALRLQDEILTPAEVQRLQALDDEARAARISLTFSLKESLFKALYPLTLTRFYFHDAELLEFDQDSARLRLLIDLNTHWRSGAELDGQFVLFEGKVLSLVAVAA</sequence>
<comment type="catalytic activity">
    <reaction evidence="10">
        <text>apo-[aryl-carrier protein] + CoA = holo-[aryl-carrier protein] + adenosine 3',5'-bisphosphate + H(+)</text>
        <dbReference type="Rhea" id="RHEA:48404"/>
        <dbReference type="Rhea" id="RHEA-COMP:15903"/>
        <dbReference type="Rhea" id="RHEA-COMP:17557"/>
        <dbReference type="ChEBI" id="CHEBI:15378"/>
        <dbReference type="ChEBI" id="CHEBI:29999"/>
        <dbReference type="ChEBI" id="CHEBI:57287"/>
        <dbReference type="ChEBI" id="CHEBI:58343"/>
        <dbReference type="ChEBI" id="CHEBI:64479"/>
    </reaction>
</comment>
<feature type="binding site" evidence="13">
    <location>
        <position position="124"/>
    </location>
    <ligand>
        <name>Mg(2+)</name>
        <dbReference type="ChEBI" id="CHEBI:18420"/>
    </ligand>
</feature>
<evidence type="ECO:0000256" key="9">
    <source>
        <dbReference type="ARBA" id="ARBA00031996"/>
    </source>
</evidence>
<evidence type="ECO:0000256" key="12">
    <source>
        <dbReference type="PIRSR" id="PIRSR603542-1"/>
    </source>
</evidence>
<evidence type="ECO:0000256" key="10">
    <source>
        <dbReference type="ARBA" id="ARBA00049176"/>
    </source>
</evidence>
<evidence type="ECO:0000256" key="2">
    <source>
        <dbReference type="ARBA" id="ARBA00004993"/>
    </source>
</evidence>
<feature type="binding site" evidence="13">
    <location>
        <position position="122"/>
    </location>
    <ligand>
        <name>Mg(2+)</name>
        <dbReference type="ChEBI" id="CHEBI:18420"/>
    </ligand>
</feature>